<feature type="region of interest" description="Disordered" evidence="1">
    <location>
        <begin position="173"/>
        <end position="305"/>
    </location>
</feature>
<evidence type="ECO:0008006" key="4">
    <source>
        <dbReference type="Google" id="ProtNLM"/>
    </source>
</evidence>
<gene>
    <name evidence="2" type="ORF">KQX54_013394</name>
</gene>
<sequence>MAWRTFRVDTFINEKNLNAQIQTLAKELHDALPFFNREGPTAVKDFELFDRIVRNWLPASVEDILLVLGRKLKRGDPYITWQKNLAVAVPKDTENIEDFYYRLSEMVRRIELNAPEADRAVVKRTFEQTAATTLYEYLPDFLRCLCKIRRAETLDDMYKAIENDAYRRPERRRAMRDDGLIPGETLPPSVEFHRRSGQDGNRHYPQMLRSSRDYDDRDANKKVPLQSTSSSATEQPSSSADSSIVDDNMVKDSVLSDVNVSEANEVVEKNIDAEVDQPIEERPLEDSSESSTVQTSDTAASANLN</sequence>
<feature type="compositionally biased region" description="Polar residues" evidence="1">
    <location>
        <begin position="289"/>
        <end position="305"/>
    </location>
</feature>
<dbReference type="Proteomes" id="UP000826195">
    <property type="component" value="Unassembled WGS sequence"/>
</dbReference>
<feature type="compositionally biased region" description="Basic and acidic residues" evidence="1">
    <location>
        <begin position="210"/>
        <end position="221"/>
    </location>
</feature>
<organism evidence="2 3">
    <name type="scientific">Cotesia glomerata</name>
    <name type="common">Lepidopteran parasitic wasp</name>
    <name type="synonym">Apanteles glomeratus</name>
    <dbReference type="NCBI Taxonomy" id="32391"/>
    <lineage>
        <taxon>Eukaryota</taxon>
        <taxon>Metazoa</taxon>
        <taxon>Ecdysozoa</taxon>
        <taxon>Arthropoda</taxon>
        <taxon>Hexapoda</taxon>
        <taxon>Insecta</taxon>
        <taxon>Pterygota</taxon>
        <taxon>Neoptera</taxon>
        <taxon>Endopterygota</taxon>
        <taxon>Hymenoptera</taxon>
        <taxon>Apocrita</taxon>
        <taxon>Ichneumonoidea</taxon>
        <taxon>Braconidae</taxon>
        <taxon>Microgastrinae</taxon>
        <taxon>Cotesia</taxon>
    </lineage>
</organism>
<protein>
    <recommendedName>
        <fullName evidence="4">Retrotransposon gag domain-containing protein</fullName>
    </recommendedName>
</protein>
<comment type="caution">
    <text evidence="2">The sequence shown here is derived from an EMBL/GenBank/DDBJ whole genome shotgun (WGS) entry which is preliminary data.</text>
</comment>
<reference evidence="2 3" key="1">
    <citation type="journal article" date="2021" name="J. Hered.">
        <title>A chromosome-level genome assembly of the parasitoid wasp, Cotesia glomerata (Hymenoptera: Braconidae).</title>
        <authorList>
            <person name="Pinto B.J."/>
            <person name="Weis J.J."/>
            <person name="Gamble T."/>
            <person name="Ode P.J."/>
            <person name="Paul R."/>
            <person name="Zaspel J.M."/>
        </authorList>
    </citation>
    <scope>NUCLEOTIDE SEQUENCE [LARGE SCALE GENOMIC DNA]</scope>
    <source>
        <strain evidence="2">CgM1</strain>
    </source>
</reference>
<proteinExistence type="predicted"/>
<accession>A0AAV7HX26</accession>
<feature type="compositionally biased region" description="Low complexity" evidence="1">
    <location>
        <begin position="226"/>
        <end position="243"/>
    </location>
</feature>
<feature type="compositionally biased region" description="Basic and acidic residues" evidence="1">
    <location>
        <begin position="191"/>
        <end position="202"/>
    </location>
</feature>
<name>A0AAV7HX26_COTGL</name>
<keyword evidence="3" id="KW-1185">Reference proteome</keyword>
<dbReference type="AlphaFoldDB" id="A0AAV7HX26"/>
<evidence type="ECO:0000313" key="2">
    <source>
        <dbReference type="EMBL" id="KAH0535097.1"/>
    </source>
</evidence>
<evidence type="ECO:0000256" key="1">
    <source>
        <dbReference type="SAM" id="MobiDB-lite"/>
    </source>
</evidence>
<evidence type="ECO:0000313" key="3">
    <source>
        <dbReference type="Proteomes" id="UP000826195"/>
    </source>
</evidence>
<dbReference type="EMBL" id="JAHXZJ010002982">
    <property type="protein sequence ID" value="KAH0535097.1"/>
    <property type="molecule type" value="Genomic_DNA"/>
</dbReference>